<dbReference type="AlphaFoldDB" id="A0A1G8S4P8"/>
<keyword evidence="5" id="KW-1185">Reference proteome</keyword>
<feature type="domain" description="DUF58" evidence="3">
    <location>
        <begin position="179"/>
        <end position="291"/>
    </location>
</feature>
<dbReference type="InterPro" id="IPR002881">
    <property type="entry name" value="DUF58"/>
</dbReference>
<keyword evidence="2" id="KW-0812">Transmembrane</keyword>
<evidence type="ECO:0000313" key="4">
    <source>
        <dbReference type="EMBL" id="SDJ24244.1"/>
    </source>
</evidence>
<accession>A0A1G8S4P8</accession>
<feature type="region of interest" description="Disordered" evidence="1">
    <location>
        <begin position="319"/>
        <end position="339"/>
    </location>
</feature>
<dbReference type="Pfam" id="PF01882">
    <property type="entry name" value="DUF58"/>
    <property type="match status" value="1"/>
</dbReference>
<dbReference type="STRING" id="890420.SAMN05216226_101287"/>
<evidence type="ECO:0000256" key="1">
    <source>
        <dbReference type="SAM" id="MobiDB-lite"/>
    </source>
</evidence>
<dbReference type="PANTHER" id="PTHR34351">
    <property type="entry name" value="SLR1927 PROTEIN-RELATED"/>
    <property type="match status" value="1"/>
</dbReference>
<protein>
    <submittedName>
        <fullName evidence="4">Uncharacterized conserved protein, DUF58 family, contains vWF domain</fullName>
    </submittedName>
</protein>
<name>A0A1G8S4P8_9EURY</name>
<dbReference type="Proteomes" id="UP000198856">
    <property type="component" value="Unassembled WGS sequence"/>
</dbReference>
<organism evidence="4 5">
    <name type="scientific">Halovenus aranensis</name>
    <dbReference type="NCBI Taxonomy" id="890420"/>
    <lineage>
        <taxon>Archaea</taxon>
        <taxon>Methanobacteriati</taxon>
        <taxon>Methanobacteriota</taxon>
        <taxon>Stenosarchaea group</taxon>
        <taxon>Halobacteria</taxon>
        <taxon>Halobacteriales</taxon>
        <taxon>Haloarculaceae</taxon>
        <taxon>Halovenus</taxon>
    </lineage>
</organism>
<dbReference type="OrthoDB" id="313155at2157"/>
<keyword evidence="2" id="KW-0472">Membrane</keyword>
<gene>
    <name evidence="4" type="ORF">SAMN05216226_101287</name>
</gene>
<reference evidence="4 5" key="1">
    <citation type="submission" date="2016-10" db="EMBL/GenBank/DDBJ databases">
        <authorList>
            <person name="de Groot N.N."/>
        </authorList>
    </citation>
    <scope>NUCLEOTIDE SEQUENCE [LARGE SCALE GENOMIC DNA]</scope>
    <source>
        <strain evidence="4 5">IBRC-M10015</strain>
    </source>
</reference>
<feature type="transmembrane region" description="Helical" evidence="2">
    <location>
        <begin position="31"/>
        <end position="48"/>
    </location>
</feature>
<evidence type="ECO:0000313" key="5">
    <source>
        <dbReference type="Proteomes" id="UP000198856"/>
    </source>
</evidence>
<keyword evidence="2" id="KW-1133">Transmembrane helix</keyword>
<sequence>MQLTRRGRVAVALVVLAVVMGWLFGARSLNAIAAPLLGALLVGAVVLARNDDPTVTLSAVEAGFPGDDRTLTAAFSGTGLATVALALPAGVDGNTSGRRVTLPQTVDYELELTARGVHGIGPPEVTLRGPLGLLERTVDMAGTTDVTVYPQRYTVGDSAVLDRLFADELEAERQEFDRLREYQPGDPLRRIHWKSSAKHDEFLVAEFAPTERDETVTIVGTVPPGETDEMARIAATIADSALAADHSVEVATPTGHVPPGKGETHRESVLGLLARTGHGTTAPVGSEAADVEITYVQRELVVRVGATEYSVSAFLDHIDGTGGGSADDRETATVAEVTA</sequence>
<dbReference type="EMBL" id="FNFC01000001">
    <property type="protein sequence ID" value="SDJ24244.1"/>
    <property type="molecule type" value="Genomic_DNA"/>
</dbReference>
<dbReference type="RefSeq" id="WP_092698668.1">
    <property type="nucleotide sequence ID" value="NZ_FNFC01000001.1"/>
</dbReference>
<evidence type="ECO:0000256" key="2">
    <source>
        <dbReference type="SAM" id="Phobius"/>
    </source>
</evidence>
<feature type="transmembrane region" description="Helical" evidence="2">
    <location>
        <begin position="7"/>
        <end position="25"/>
    </location>
</feature>
<proteinExistence type="predicted"/>
<dbReference type="PANTHER" id="PTHR34351:SF1">
    <property type="entry name" value="SLR1927 PROTEIN"/>
    <property type="match status" value="1"/>
</dbReference>
<evidence type="ECO:0000259" key="3">
    <source>
        <dbReference type="Pfam" id="PF01882"/>
    </source>
</evidence>